<dbReference type="Gene3D" id="3.30.1370.100">
    <property type="entry name" value="MutL, C-terminal domain, regulatory subdomain"/>
    <property type="match status" value="1"/>
</dbReference>
<feature type="region of interest" description="Disordered" evidence="3">
    <location>
        <begin position="28"/>
        <end position="48"/>
    </location>
</feature>
<feature type="domain" description="MutL C-terminal dimerisation" evidence="4">
    <location>
        <begin position="554"/>
        <end position="718"/>
    </location>
</feature>
<dbReference type="AlphaFoldDB" id="C1E425"/>
<evidence type="ECO:0000259" key="5">
    <source>
        <dbReference type="SMART" id="SM01340"/>
    </source>
</evidence>
<protein>
    <recommendedName>
        <fullName evidence="8">MutL C-terminal dimerisation domain-containing protein</fullName>
    </recommendedName>
</protein>
<dbReference type="InterPro" id="IPR038973">
    <property type="entry name" value="MutL/Mlh/Pms-like"/>
</dbReference>
<dbReference type="InterPro" id="IPR014762">
    <property type="entry name" value="DNA_mismatch_repair_CS"/>
</dbReference>
<dbReference type="SUPFAM" id="SSF118116">
    <property type="entry name" value="DNA mismatch repair protein MutL"/>
    <property type="match status" value="1"/>
</dbReference>
<dbReference type="InterPro" id="IPR014721">
    <property type="entry name" value="Ribsml_uS5_D2-typ_fold_subgr"/>
</dbReference>
<dbReference type="InterPro" id="IPR013507">
    <property type="entry name" value="DNA_mismatch_S5_2-like"/>
</dbReference>
<reference evidence="6 7" key="1">
    <citation type="journal article" date="2009" name="Science">
        <title>Green evolution and dynamic adaptations revealed by genomes of the marine picoeukaryotes Micromonas.</title>
        <authorList>
            <person name="Worden A.Z."/>
            <person name="Lee J.H."/>
            <person name="Mock T."/>
            <person name="Rouze P."/>
            <person name="Simmons M.P."/>
            <person name="Aerts A.L."/>
            <person name="Allen A.E."/>
            <person name="Cuvelier M.L."/>
            <person name="Derelle E."/>
            <person name="Everett M.V."/>
            <person name="Foulon E."/>
            <person name="Grimwood J."/>
            <person name="Gundlach H."/>
            <person name="Henrissat B."/>
            <person name="Napoli C."/>
            <person name="McDonald S.M."/>
            <person name="Parker M.S."/>
            <person name="Rombauts S."/>
            <person name="Salamov A."/>
            <person name="Von Dassow P."/>
            <person name="Badger J.H."/>
            <person name="Coutinho P.M."/>
            <person name="Demir E."/>
            <person name="Dubchak I."/>
            <person name="Gentemann C."/>
            <person name="Eikrem W."/>
            <person name="Gready J.E."/>
            <person name="John U."/>
            <person name="Lanier W."/>
            <person name="Lindquist E.A."/>
            <person name="Lucas S."/>
            <person name="Mayer K.F."/>
            <person name="Moreau H."/>
            <person name="Not F."/>
            <person name="Otillar R."/>
            <person name="Panaud O."/>
            <person name="Pangilinan J."/>
            <person name="Paulsen I."/>
            <person name="Piegu B."/>
            <person name="Poliakov A."/>
            <person name="Robbens S."/>
            <person name="Schmutz J."/>
            <person name="Toulza E."/>
            <person name="Wyss T."/>
            <person name="Zelensky A."/>
            <person name="Zhou K."/>
            <person name="Armbrust E.V."/>
            <person name="Bhattacharya D."/>
            <person name="Goodenough U.W."/>
            <person name="Van de Peer Y."/>
            <person name="Grigoriev I.V."/>
        </authorList>
    </citation>
    <scope>NUCLEOTIDE SEQUENCE [LARGE SCALE GENOMIC DNA]</scope>
    <source>
        <strain evidence="7">RCC299 / NOUM17</strain>
    </source>
</reference>
<dbReference type="Gene3D" id="3.30.565.10">
    <property type="entry name" value="Histidine kinase-like ATPase, C-terminal domain"/>
    <property type="match status" value="1"/>
</dbReference>
<proteinExistence type="inferred from homology"/>
<evidence type="ECO:0000256" key="1">
    <source>
        <dbReference type="ARBA" id="ARBA00006082"/>
    </source>
</evidence>
<dbReference type="PROSITE" id="PS00058">
    <property type="entry name" value="DNA_MISMATCH_REPAIR_1"/>
    <property type="match status" value="1"/>
</dbReference>
<evidence type="ECO:0000256" key="3">
    <source>
        <dbReference type="SAM" id="MobiDB-lite"/>
    </source>
</evidence>
<evidence type="ECO:0000259" key="4">
    <source>
        <dbReference type="SMART" id="SM00853"/>
    </source>
</evidence>
<dbReference type="Proteomes" id="UP000002009">
    <property type="component" value="Chromosome 4"/>
</dbReference>
<keyword evidence="2" id="KW-0227">DNA damage</keyword>
<evidence type="ECO:0008006" key="8">
    <source>
        <dbReference type="Google" id="ProtNLM"/>
    </source>
</evidence>
<gene>
    <name evidence="6" type="ORF">MICPUN_57884</name>
</gene>
<dbReference type="GO" id="GO:0032300">
    <property type="term" value="C:mismatch repair complex"/>
    <property type="evidence" value="ECO:0007669"/>
    <property type="project" value="InterPro"/>
</dbReference>
<dbReference type="Gene3D" id="3.30.1540.20">
    <property type="entry name" value="MutL, C-terminal domain, dimerisation subdomain"/>
    <property type="match status" value="1"/>
</dbReference>
<name>C1E425_MICCC</name>
<dbReference type="InterPro" id="IPR042120">
    <property type="entry name" value="MutL_C_dimsub"/>
</dbReference>
<dbReference type="InterPro" id="IPR037198">
    <property type="entry name" value="MutL_C_sf"/>
</dbReference>
<dbReference type="GO" id="GO:0030983">
    <property type="term" value="F:mismatched DNA binding"/>
    <property type="evidence" value="ECO:0007669"/>
    <property type="project" value="InterPro"/>
</dbReference>
<dbReference type="InterPro" id="IPR020568">
    <property type="entry name" value="Ribosomal_Su5_D2-typ_SF"/>
</dbReference>
<evidence type="ECO:0000313" key="7">
    <source>
        <dbReference type="Proteomes" id="UP000002009"/>
    </source>
</evidence>
<dbReference type="GeneID" id="8242683"/>
<dbReference type="OrthoDB" id="498237at2759"/>
<dbReference type="KEGG" id="mis:MICPUN_57884"/>
<dbReference type="PANTHER" id="PTHR10073">
    <property type="entry name" value="DNA MISMATCH REPAIR PROTEIN MLH, PMS, MUTL"/>
    <property type="match status" value="1"/>
</dbReference>
<dbReference type="GO" id="GO:0016887">
    <property type="term" value="F:ATP hydrolysis activity"/>
    <property type="evidence" value="ECO:0007669"/>
    <property type="project" value="InterPro"/>
</dbReference>
<dbReference type="Pfam" id="PF13589">
    <property type="entry name" value="HATPase_c_3"/>
    <property type="match status" value="1"/>
</dbReference>
<dbReference type="STRING" id="296587.C1E425"/>
<comment type="similarity">
    <text evidence="1">Belongs to the DNA mismatch repair MutL/HexB family.</text>
</comment>
<dbReference type="InterPro" id="IPR042121">
    <property type="entry name" value="MutL_C_regsub"/>
</dbReference>
<dbReference type="RefSeq" id="XP_002501778.1">
    <property type="nucleotide sequence ID" value="XM_002501732.1"/>
</dbReference>
<dbReference type="GO" id="GO:0006298">
    <property type="term" value="P:mismatch repair"/>
    <property type="evidence" value="ECO:0007669"/>
    <property type="project" value="InterPro"/>
</dbReference>
<dbReference type="SMART" id="SM01340">
    <property type="entry name" value="DNA_mis_repair"/>
    <property type="match status" value="1"/>
</dbReference>
<dbReference type="GO" id="GO:0140664">
    <property type="term" value="F:ATP-dependent DNA damage sensor activity"/>
    <property type="evidence" value="ECO:0007669"/>
    <property type="project" value="InterPro"/>
</dbReference>
<dbReference type="eggNOG" id="KOG1977">
    <property type="taxonomic scope" value="Eukaryota"/>
</dbReference>
<dbReference type="EMBL" id="CP001325">
    <property type="protein sequence ID" value="ACO63036.1"/>
    <property type="molecule type" value="Genomic_DNA"/>
</dbReference>
<dbReference type="InterPro" id="IPR014790">
    <property type="entry name" value="MutL_C"/>
</dbReference>
<dbReference type="GO" id="GO:0005524">
    <property type="term" value="F:ATP binding"/>
    <property type="evidence" value="ECO:0007669"/>
    <property type="project" value="InterPro"/>
</dbReference>
<dbReference type="PANTHER" id="PTHR10073:SF47">
    <property type="entry name" value="DNA MISMATCH REPAIR PROTEIN MLH3"/>
    <property type="match status" value="1"/>
</dbReference>
<keyword evidence="7" id="KW-1185">Reference proteome</keyword>
<dbReference type="SUPFAM" id="SSF54211">
    <property type="entry name" value="Ribosomal protein S5 domain 2-like"/>
    <property type="match status" value="1"/>
</dbReference>
<dbReference type="CDD" id="cd00782">
    <property type="entry name" value="MutL_Trans"/>
    <property type="match status" value="1"/>
</dbReference>
<dbReference type="SUPFAM" id="SSF55874">
    <property type="entry name" value="ATPase domain of HSP90 chaperone/DNA topoisomerase II/histidine kinase"/>
    <property type="match status" value="1"/>
</dbReference>
<dbReference type="InParanoid" id="C1E425"/>
<dbReference type="InterPro" id="IPR036890">
    <property type="entry name" value="HATPase_C_sf"/>
</dbReference>
<accession>C1E425</accession>
<dbReference type="Pfam" id="PF01119">
    <property type="entry name" value="DNA_mis_repair"/>
    <property type="match status" value="1"/>
</dbReference>
<dbReference type="FunCoup" id="C1E425">
    <property type="interactions" value="1138"/>
</dbReference>
<evidence type="ECO:0000313" key="6">
    <source>
        <dbReference type="EMBL" id="ACO63036.1"/>
    </source>
</evidence>
<evidence type="ECO:0000256" key="2">
    <source>
        <dbReference type="ARBA" id="ARBA00022763"/>
    </source>
</evidence>
<dbReference type="OMA" id="FECAHGR"/>
<feature type="domain" description="DNA mismatch repair protein S5" evidence="5">
    <location>
        <begin position="284"/>
        <end position="409"/>
    </location>
</feature>
<organism evidence="6 7">
    <name type="scientific">Micromonas commoda (strain RCC299 / NOUM17 / CCMP2709)</name>
    <name type="common">Picoplanktonic green alga</name>
    <dbReference type="NCBI Taxonomy" id="296587"/>
    <lineage>
        <taxon>Eukaryota</taxon>
        <taxon>Viridiplantae</taxon>
        <taxon>Chlorophyta</taxon>
        <taxon>Mamiellophyceae</taxon>
        <taxon>Mamiellales</taxon>
        <taxon>Mamiellaceae</taxon>
        <taxon>Micromonas</taxon>
    </lineage>
</organism>
<dbReference type="SMART" id="SM00853">
    <property type="entry name" value="MutL_C"/>
    <property type="match status" value="1"/>
</dbReference>
<dbReference type="Gene3D" id="3.30.230.10">
    <property type="match status" value="1"/>
</dbReference>
<sequence>MPDAQRRARLILPASVAPDGTRKALMRTYHTGGTSGGTTEPRSKSCSLRQLPPDLERKLRSSTIVTSVGQLVEELVCNSIDAGAHDVSVVIDTGSTLSVTVSDDGCGMSVKDVKLVATNRHHTSKIHSISDLGGSLRTLGFRGEALASIAEFCVLQVTTRAAGSFETFSKICSKVGGLTLFVRTSHHVQNLTSRSPQGQTLSCGPARNQLTKAGTIVACKDLFYTHPVRRGVIRRNIAKQLEDTRVRLYRLALIHPEVGFLLKDVGARHDVLRALPGRSLLSILSDAFGKFIASKLIPLSNIIGEFRLTGYVTAATSETSLPSSELQFFYVNRRFVRRTLLHNAVSKAFALACASLDSTTHGCPGYVLCLECPPDAYDITFDPEKTLIEFTDWKTPLDLLKSALKQVWPHDDGSNITTPLLRTLPTTPPPNIPTYRTSHELTPDALGMHPQSPPSPPHDFGLGECVCCPPSRRRRQTFALQSSAYEDASPPICQMVEPFEDAPALSAPVVEEGGGSITDLLADWKRRRADRDLNVMETVPVAEISRNLLDDAKVLTQWGKKFILAMSASGDLLAIDQHAADERILLEQLRASLIRSVDHRGKLHTYSPASPMPTTVLGRSQPCLLTASELAILRANSSLVWSWGWRWEDVANCDGDTDEGVKLTGLPTVEGTMLGADALAEYLRQVSVTGPTSAPPPALHRLLASKACRSAIMFGDNLGQDECVALLGSLTRTELPLHCAHGRPTSVMLAPNLTSGSSGPRKVATTRKQRLVQRAWDTLSS</sequence>